<evidence type="ECO:0000313" key="2">
    <source>
        <dbReference type="Proteomes" id="UP000191901"/>
    </source>
</evidence>
<name>A0A1Z3HSK2_9CYAN</name>
<keyword evidence="2" id="KW-1185">Reference proteome</keyword>
<dbReference type="EMBL" id="CP021983">
    <property type="protein sequence ID" value="ASC73290.1"/>
    <property type="molecule type" value="Genomic_DNA"/>
</dbReference>
<dbReference type="KEGG" id="hhg:XM38_042540"/>
<sequence length="150" mass="17326">MDDETKSFLVSAETVFRFAGEKLANDFDYSLCGCGLWKSVERELNSSLIWYLRRVRNIADNNRKPIADINPSARVDYEAGNATINLNERQRGSIEFEGKMLGNIEWLIRTAQDNNVGREIKPVFQNDQQILDFILRLDEHGLAYLIKQVR</sequence>
<dbReference type="Proteomes" id="UP000191901">
    <property type="component" value="Chromosome"/>
</dbReference>
<dbReference type="RefSeq" id="WP_080813174.1">
    <property type="nucleotide sequence ID" value="NZ_CP021983.2"/>
</dbReference>
<dbReference type="AlphaFoldDB" id="A0A1Z3HSK2"/>
<evidence type="ECO:0000313" key="1">
    <source>
        <dbReference type="EMBL" id="ASC73290.1"/>
    </source>
</evidence>
<proteinExistence type="predicted"/>
<reference evidence="1 2" key="1">
    <citation type="journal article" date="2016" name="Biochim. Biophys. Acta">
        <title>Characterization of red-shifted phycobilisomes isolated from the chlorophyll f-containing cyanobacterium Halomicronema hongdechloris.</title>
        <authorList>
            <person name="Li Y."/>
            <person name="Lin Y."/>
            <person name="Garvey C.J."/>
            <person name="Birch D."/>
            <person name="Corkery R.W."/>
            <person name="Loughlin P.C."/>
            <person name="Scheer H."/>
            <person name="Willows R.D."/>
            <person name="Chen M."/>
        </authorList>
    </citation>
    <scope>NUCLEOTIDE SEQUENCE [LARGE SCALE GENOMIC DNA]</scope>
    <source>
        <strain evidence="1 2">C2206</strain>
    </source>
</reference>
<dbReference type="STRING" id="1641165.XM38_17375"/>
<protein>
    <submittedName>
        <fullName evidence="1">Uncharacterized protein</fullName>
    </submittedName>
</protein>
<organism evidence="1 2">
    <name type="scientific">Halomicronema hongdechloris C2206</name>
    <dbReference type="NCBI Taxonomy" id="1641165"/>
    <lineage>
        <taxon>Bacteria</taxon>
        <taxon>Bacillati</taxon>
        <taxon>Cyanobacteriota</taxon>
        <taxon>Cyanophyceae</taxon>
        <taxon>Nodosilineales</taxon>
        <taxon>Nodosilineaceae</taxon>
        <taxon>Halomicronema</taxon>
    </lineage>
</organism>
<accession>A0A1Z3HSK2</accession>
<gene>
    <name evidence="1" type="ORF">XM38_042540</name>
</gene>